<dbReference type="STRING" id="361183.AMC99_01289"/>
<dbReference type="PATRIC" id="fig|361183.4.peg.1260"/>
<dbReference type="PANTHER" id="PTHR11941:SF54">
    <property type="entry name" value="ENOYL-COA HYDRATASE, MITOCHONDRIAL"/>
    <property type="match status" value="1"/>
</dbReference>
<dbReference type="GO" id="GO:0003824">
    <property type="term" value="F:catalytic activity"/>
    <property type="evidence" value="ECO:0007669"/>
    <property type="project" value="UniProtKB-ARBA"/>
</dbReference>
<dbReference type="EMBL" id="CP012669">
    <property type="protein sequence ID" value="ALE16583.1"/>
    <property type="molecule type" value="Genomic_DNA"/>
</dbReference>
<dbReference type="GO" id="GO:0006635">
    <property type="term" value="P:fatty acid beta-oxidation"/>
    <property type="evidence" value="ECO:0007669"/>
    <property type="project" value="TreeGrafter"/>
</dbReference>
<dbReference type="Gene3D" id="3.90.226.10">
    <property type="entry name" value="2-enoyl-CoA Hydratase, Chain A, domain 1"/>
    <property type="match status" value="1"/>
</dbReference>
<proteinExistence type="predicted"/>
<dbReference type="NCBIfam" id="NF006452">
    <property type="entry name" value="PRK08788.1"/>
    <property type="match status" value="1"/>
</dbReference>
<keyword evidence="2" id="KW-1185">Reference proteome</keyword>
<dbReference type="InterPro" id="IPR029045">
    <property type="entry name" value="ClpP/crotonase-like_dom_sf"/>
</dbReference>
<dbReference type="SUPFAM" id="SSF52096">
    <property type="entry name" value="ClpP/crotonase"/>
    <property type="match status" value="1"/>
</dbReference>
<protein>
    <submittedName>
        <fullName evidence="1">RpfF protein</fullName>
    </submittedName>
</protein>
<dbReference type="CDD" id="cd06558">
    <property type="entry name" value="crotonase-like"/>
    <property type="match status" value="1"/>
</dbReference>
<dbReference type="InterPro" id="IPR001753">
    <property type="entry name" value="Enoyl-CoA_hydra/iso"/>
</dbReference>
<gene>
    <name evidence="1" type="ORF">AMC99_01289</name>
</gene>
<dbReference type="Gene3D" id="6.20.390.30">
    <property type="match status" value="1"/>
</dbReference>
<dbReference type="Proteomes" id="UP000057938">
    <property type="component" value="Chromosome"/>
</dbReference>
<evidence type="ECO:0000313" key="2">
    <source>
        <dbReference type="Proteomes" id="UP000057938"/>
    </source>
</evidence>
<organism evidence="1 2">
    <name type="scientific">Altererythrobacter epoxidivorans</name>
    <dbReference type="NCBI Taxonomy" id="361183"/>
    <lineage>
        <taxon>Bacteria</taxon>
        <taxon>Pseudomonadati</taxon>
        <taxon>Pseudomonadota</taxon>
        <taxon>Alphaproteobacteria</taxon>
        <taxon>Sphingomonadales</taxon>
        <taxon>Erythrobacteraceae</taxon>
        <taxon>Altererythrobacter</taxon>
    </lineage>
</organism>
<evidence type="ECO:0000313" key="1">
    <source>
        <dbReference type="EMBL" id="ALE16583.1"/>
    </source>
</evidence>
<dbReference type="RefSeq" id="WP_061924277.1">
    <property type="nucleotide sequence ID" value="NZ_CP012669.1"/>
</dbReference>
<dbReference type="KEGG" id="aep:AMC99_01289"/>
<accession>A0A0M4MTG7</accession>
<dbReference type="PANTHER" id="PTHR11941">
    <property type="entry name" value="ENOYL-COA HYDRATASE-RELATED"/>
    <property type="match status" value="1"/>
</dbReference>
<sequence>MDSSLNSAIPLSGDDELFTESAVHASIPDDIFNLAELDVLYDDRSQALWTFMNPAGRPSFTPAMLKDFENWQALIKQGFGPDKVPLRYLILGSRAADVFCFGGDLELFQQLIRERNRDALVEYGHRCCAILHRNIATLDIPMLTVGLVQGAALGGGFEALLSFDYIVAERSATFGLPEVMFGLFPGMGAHALLARKLGSAMADRIIVSNETYTAEQMYDLGIVHHLAEPGDGVNACRDFIKKSDRRHAGLVGSRRAMKQVWQLELAELNRITEQWADTALELREQDLKIMNRLVAAQARLADRLAAA</sequence>
<dbReference type="OrthoDB" id="9802362at2"/>
<dbReference type="Pfam" id="PF00378">
    <property type="entry name" value="ECH_1"/>
    <property type="match status" value="1"/>
</dbReference>
<dbReference type="AlphaFoldDB" id="A0A0M4MTG7"/>
<reference evidence="1 2" key="1">
    <citation type="submission" date="2015-09" db="EMBL/GenBank/DDBJ databases">
        <title>Complete genome sequence of a benzo[a]pyrene-degrading bacterium Altererythrobacter epoxidivorans CGMCC 1.7731T.</title>
        <authorList>
            <person name="Li Z."/>
            <person name="Cheng H."/>
            <person name="Huo Y."/>
            <person name="Xu X."/>
        </authorList>
    </citation>
    <scope>NUCLEOTIDE SEQUENCE [LARGE SCALE GENOMIC DNA]</scope>
    <source>
        <strain evidence="1 2">CGMCC 1.7731</strain>
    </source>
</reference>
<name>A0A0M4MTG7_9SPHN</name>